<sequence length="106" mass="10966">MAENQTAAGRGVRTKVVGAVAGVVGWAGLAVALVLVAHVVLTVGHANPDNGITSFVAGWARPLALGFHDLFAPQDATLGVVVNYGVAALFWLVVRSLVLKLVRRLA</sequence>
<organism evidence="2 3">
    <name type="scientific">Umezawaea tangerina</name>
    <dbReference type="NCBI Taxonomy" id="84725"/>
    <lineage>
        <taxon>Bacteria</taxon>
        <taxon>Bacillati</taxon>
        <taxon>Actinomycetota</taxon>
        <taxon>Actinomycetes</taxon>
        <taxon>Pseudonocardiales</taxon>
        <taxon>Pseudonocardiaceae</taxon>
        <taxon>Umezawaea</taxon>
    </lineage>
</organism>
<evidence type="ECO:0000256" key="1">
    <source>
        <dbReference type="SAM" id="Phobius"/>
    </source>
</evidence>
<protein>
    <recommendedName>
        <fullName evidence="4">YGGT family protein</fullName>
    </recommendedName>
</protein>
<evidence type="ECO:0000313" key="2">
    <source>
        <dbReference type="EMBL" id="PRY46140.1"/>
    </source>
</evidence>
<proteinExistence type="predicted"/>
<keyword evidence="1" id="KW-1133">Transmembrane helix</keyword>
<comment type="caution">
    <text evidence="2">The sequence shown here is derived from an EMBL/GenBank/DDBJ whole genome shotgun (WGS) entry which is preliminary data.</text>
</comment>
<keyword evidence="1" id="KW-0812">Transmembrane</keyword>
<keyword evidence="3" id="KW-1185">Reference proteome</keyword>
<dbReference type="RefSeq" id="WP_106185212.1">
    <property type="nucleotide sequence ID" value="NZ_PVTF01000001.1"/>
</dbReference>
<evidence type="ECO:0008006" key="4">
    <source>
        <dbReference type="Google" id="ProtNLM"/>
    </source>
</evidence>
<reference evidence="2 3" key="1">
    <citation type="submission" date="2018-03" db="EMBL/GenBank/DDBJ databases">
        <title>Genomic Encyclopedia of Archaeal and Bacterial Type Strains, Phase II (KMG-II): from individual species to whole genera.</title>
        <authorList>
            <person name="Goeker M."/>
        </authorList>
    </citation>
    <scope>NUCLEOTIDE SEQUENCE [LARGE SCALE GENOMIC DNA]</scope>
    <source>
        <strain evidence="2 3">DSM 44720</strain>
    </source>
</reference>
<feature type="transmembrane region" description="Helical" evidence="1">
    <location>
        <begin position="76"/>
        <end position="94"/>
    </location>
</feature>
<dbReference type="OrthoDB" id="5192539at2"/>
<accession>A0A2T0TKA0</accession>
<name>A0A2T0TKA0_9PSEU</name>
<dbReference type="EMBL" id="PVTF01000001">
    <property type="protein sequence ID" value="PRY46140.1"/>
    <property type="molecule type" value="Genomic_DNA"/>
</dbReference>
<evidence type="ECO:0000313" key="3">
    <source>
        <dbReference type="Proteomes" id="UP000239494"/>
    </source>
</evidence>
<feature type="transmembrane region" description="Helical" evidence="1">
    <location>
        <begin position="16"/>
        <end position="41"/>
    </location>
</feature>
<dbReference type="Proteomes" id="UP000239494">
    <property type="component" value="Unassembled WGS sequence"/>
</dbReference>
<gene>
    <name evidence="2" type="ORF">CLV43_101410</name>
</gene>
<keyword evidence="1" id="KW-0472">Membrane</keyword>
<dbReference type="AlphaFoldDB" id="A0A2T0TKA0"/>